<dbReference type="GO" id="GO:0016020">
    <property type="term" value="C:membrane"/>
    <property type="evidence" value="ECO:0007669"/>
    <property type="project" value="UniProtKB-SubCell"/>
</dbReference>
<dbReference type="InterPro" id="IPR025287">
    <property type="entry name" value="WAK_GUB"/>
</dbReference>
<evidence type="ECO:0000256" key="1">
    <source>
        <dbReference type="ARBA" id="ARBA00004167"/>
    </source>
</evidence>
<dbReference type="Gramene" id="ORUFI09G14570.2">
    <property type="protein sequence ID" value="ORUFI09G14570.2"/>
    <property type="gene ID" value="ORUFI09G14570"/>
</dbReference>
<dbReference type="PANTHER" id="PTHR33491">
    <property type="entry name" value="OSJNBA0016N04.9 PROTEIN"/>
    <property type="match status" value="1"/>
</dbReference>
<dbReference type="HOGENOM" id="CLU_1181835_0_0_1"/>
<reference evidence="5" key="1">
    <citation type="submission" date="2013-06" db="EMBL/GenBank/DDBJ databases">
        <authorList>
            <person name="Zhao Q."/>
        </authorList>
    </citation>
    <scope>NUCLEOTIDE SEQUENCE</scope>
    <source>
        <strain evidence="5">cv. W1943</strain>
    </source>
</reference>
<dbReference type="Pfam" id="PF13947">
    <property type="entry name" value="GUB_WAK_bind"/>
    <property type="match status" value="1"/>
</dbReference>
<dbReference type="EnsemblPlants" id="ORUFI09G14570.2">
    <property type="protein sequence ID" value="ORUFI09G14570.2"/>
    <property type="gene ID" value="ORUFI09G14570"/>
</dbReference>
<dbReference type="GO" id="GO:0030247">
    <property type="term" value="F:polysaccharide binding"/>
    <property type="evidence" value="ECO:0007669"/>
    <property type="project" value="InterPro"/>
</dbReference>
<organism evidence="4 5">
    <name type="scientific">Oryza rufipogon</name>
    <name type="common">Brownbeard rice</name>
    <name type="synonym">Asian wild rice</name>
    <dbReference type="NCBI Taxonomy" id="4529"/>
    <lineage>
        <taxon>Eukaryota</taxon>
        <taxon>Viridiplantae</taxon>
        <taxon>Streptophyta</taxon>
        <taxon>Embryophyta</taxon>
        <taxon>Tracheophyta</taxon>
        <taxon>Spermatophyta</taxon>
        <taxon>Magnoliopsida</taxon>
        <taxon>Liliopsida</taxon>
        <taxon>Poales</taxon>
        <taxon>Poaceae</taxon>
        <taxon>BOP clade</taxon>
        <taxon>Oryzoideae</taxon>
        <taxon>Oryzeae</taxon>
        <taxon>Oryzinae</taxon>
        <taxon>Oryza</taxon>
    </lineage>
</organism>
<dbReference type="Proteomes" id="UP000008022">
    <property type="component" value="Unassembled WGS sequence"/>
</dbReference>
<evidence type="ECO:0000256" key="2">
    <source>
        <dbReference type="ARBA" id="ARBA00022729"/>
    </source>
</evidence>
<evidence type="ECO:0000313" key="5">
    <source>
        <dbReference type="Proteomes" id="UP000008022"/>
    </source>
</evidence>
<keyword evidence="2" id="KW-0732">Signal</keyword>
<feature type="domain" description="Wall-associated receptor kinase galacturonan-binding" evidence="3">
    <location>
        <begin position="58"/>
        <end position="118"/>
    </location>
</feature>
<evidence type="ECO:0000259" key="3">
    <source>
        <dbReference type="Pfam" id="PF13947"/>
    </source>
</evidence>
<sequence>MSSAGTESGRLATNSSDNAVSHVIHLGGSRGRRPGRTPRLPDEVADVAIPAGGQPPGCRTRCGDVDIPYPFGIIDPDRPDCAYSRGFQLNCTSVNGAARPMFHNIEVTNISVPNGKAWMKTNISSQCFDPETNRTLYDDIWNSFRYSPYWLSNEDNKLFVVGCNSLAYMRSTSFITMQYVIGCSSTCDNVDLKNGSCSGAGCCQISRKAYGITKVISMQTTTPLQYGGAALATTW</sequence>
<keyword evidence="5" id="KW-1185">Reference proteome</keyword>
<reference evidence="4" key="2">
    <citation type="submission" date="2015-06" db="UniProtKB">
        <authorList>
            <consortium name="EnsemblPlants"/>
        </authorList>
    </citation>
    <scope>IDENTIFICATION</scope>
</reference>
<accession>A0A0E0QSM8</accession>
<dbReference type="AlphaFoldDB" id="A0A0E0QSM8"/>
<name>A0A0E0QSM8_ORYRU</name>
<proteinExistence type="predicted"/>
<protein>
    <recommendedName>
        <fullName evidence="3">Wall-associated receptor kinase galacturonan-binding domain-containing protein</fullName>
    </recommendedName>
</protein>
<evidence type="ECO:0000313" key="4">
    <source>
        <dbReference type="EnsemblPlants" id="ORUFI09G14570.2"/>
    </source>
</evidence>
<comment type="subcellular location">
    <subcellularLocation>
        <location evidence="1">Membrane</location>
        <topology evidence="1">Single-pass membrane protein</topology>
    </subcellularLocation>
</comment>